<comment type="similarity">
    <text evidence="6">Belongs to the methyltransferase superfamily. RsmI family.</text>
</comment>
<comment type="caution">
    <text evidence="8">The sequence shown here is derived from an EMBL/GenBank/DDBJ whole genome shotgun (WGS) entry which is preliminary data.</text>
</comment>
<dbReference type="InterPro" id="IPR014777">
    <property type="entry name" value="4pyrrole_Mease_sub1"/>
</dbReference>
<dbReference type="EMBL" id="PCYL01000035">
    <property type="protein sequence ID" value="PIR46610.1"/>
    <property type="molecule type" value="Genomic_DNA"/>
</dbReference>
<name>A0A2H0RJI8_9BACT</name>
<evidence type="ECO:0000313" key="9">
    <source>
        <dbReference type="Proteomes" id="UP000230833"/>
    </source>
</evidence>
<dbReference type="InterPro" id="IPR035996">
    <property type="entry name" value="4pyrrol_Methylase_sf"/>
</dbReference>
<accession>A0A2H0RJI8</accession>
<keyword evidence="2 6" id="KW-0698">rRNA processing</keyword>
<dbReference type="Gene3D" id="3.30.950.10">
    <property type="entry name" value="Methyltransferase, Cobalt-precorrin-4 Transmethylase, Domain 2"/>
    <property type="match status" value="1"/>
</dbReference>
<comment type="function">
    <text evidence="6">Catalyzes the 2'-O-methylation of the ribose of cytidine 1402 (C1402) in 16S rRNA.</text>
</comment>
<reference evidence="8 9" key="1">
    <citation type="submission" date="2017-09" db="EMBL/GenBank/DDBJ databases">
        <title>Depth-based differentiation of microbial function through sediment-hosted aquifers and enrichment of novel symbionts in the deep terrestrial subsurface.</title>
        <authorList>
            <person name="Probst A.J."/>
            <person name="Ladd B."/>
            <person name="Jarett J.K."/>
            <person name="Geller-Mcgrath D.E."/>
            <person name="Sieber C.M."/>
            <person name="Emerson J.B."/>
            <person name="Anantharaman K."/>
            <person name="Thomas B.C."/>
            <person name="Malmstrom R."/>
            <person name="Stieglmeier M."/>
            <person name="Klingl A."/>
            <person name="Woyke T."/>
            <person name="Ryan C.M."/>
            <person name="Banfield J.F."/>
        </authorList>
    </citation>
    <scope>NUCLEOTIDE SEQUENCE [LARGE SCALE GENOMIC DNA]</scope>
    <source>
        <strain evidence="8">CG10_big_fil_rev_8_21_14_0_10_45_14</strain>
    </source>
</reference>
<dbReference type="Gene3D" id="3.40.1010.10">
    <property type="entry name" value="Cobalt-precorrin-4 Transmethylase, Domain 1"/>
    <property type="match status" value="1"/>
</dbReference>
<dbReference type="PIRSF" id="PIRSF005917">
    <property type="entry name" value="MTase_YraL"/>
    <property type="match status" value="1"/>
</dbReference>
<evidence type="ECO:0000256" key="6">
    <source>
        <dbReference type="HAMAP-Rule" id="MF_01877"/>
    </source>
</evidence>
<sequence length="226" mass="25225">MSAKLSIVGTPIGNMEDVTLRGLRTLKEADIILCEDTRVTKKLLNRYDIKTKTLSYHQRSSVSRVDEILALFKEGKHVALVTDAGMPTISDHGGGLINYARSLTDLDVEVEVVPGPTALSTAVAYSGVIMKSFLFTGFLPHKKGRQTALREISESERPVLLYESSHRIEKLMHEFEKVIPKRKITITKELTKMHEEIITGLPSEILDIFNSHPEKKKGEFVVIASP</sequence>
<comment type="catalytic activity">
    <reaction evidence="6">
        <text>cytidine(1402) in 16S rRNA + S-adenosyl-L-methionine = 2'-O-methylcytidine(1402) in 16S rRNA + S-adenosyl-L-homocysteine + H(+)</text>
        <dbReference type="Rhea" id="RHEA:42924"/>
        <dbReference type="Rhea" id="RHEA-COMP:10285"/>
        <dbReference type="Rhea" id="RHEA-COMP:10286"/>
        <dbReference type="ChEBI" id="CHEBI:15378"/>
        <dbReference type="ChEBI" id="CHEBI:57856"/>
        <dbReference type="ChEBI" id="CHEBI:59789"/>
        <dbReference type="ChEBI" id="CHEBI:74495"/>
        <dbReference type="ChEBI" id="CHEBI:82748"/>
        <dbReference type="EC" id="2.1.1.198"/>
    </reaction>
</comment>
<dbReference type="InterPro" id="IPR008189">
    <property type="entry name" value="rRNA_ssu_MeTfrase_I"/>
</dbReference>
<dbReference type="Pfam" id="PF00590">
    <property type="entry name" value="TP_methylase"/>
    <property type="match status" value="1"/>
</dbReference>
<proteinExistence type="inferred from homology"/>
<dbReference type="AlphaFoldDB" id="A0A2H0RJI8"/>
<gene>
    <name evidence="6 8" type="primary">rsmI</name>
    <name evidence="8" type="ORF">COV07_03430</name>
</gene>
<dbReference type="PANTHER" id="PTHR46111">
    <property type="entry name" value="RIBOSOMAL RNA SMALL SUBUNIT METHYLTRANSFERASE I"/>
    <property type="match status" value="1"/>
</dbReference>
<dbReference type="GO" id="GO:0005737">
    <property type="term" value="C:cytoplasm"/>
    <property type="evidence" value="ECO:0007669"/>
    <property type="project" value="UniProtKB-SubCell"/>
</dbReference>
<dbReference type="InterPro" id="IPR014776">
    <property type="entry name" value="4pyrrole_Mease_sub2"/>
</dbReference>
<evidence type="ECO:0000256" key="2">
    <source>
        <dbReference type="ARBA" id="ARBA00022552"/>
    </source>
</evidence>
<evidence type="ECO:0000256" key="1">
    <source>
        <dbReference type="ARBA" id="ARBA00022490"/>
    </source>
</evidence>
<feature type="domain" description="Tetrapyrrole methylase" evidence="7">
    <location>
        <begin position="4"/>
        <end position="201"/>
    </location>
</feature>
<keyword evidence="1 6" id="KW-0963">Cytoplasm</keyword>
<evidence type="ECO:0000259" key="7">
    <source>
        <dbReference type="Pfam" id="PF00590"/>
    </source>
</evidence>
<dbReference type="GO" id="GO:0070677">
    <property type="term" value="F:rRNA (cytosine-2'-O-)-methyltransferase activity"/>
    <property type="evidence" value="ECO:0007669"/>
    <property type="project" value="UniProtKB-UniRule"/>
</dbReference>
<evidence type="ECO:0000256" key="5">
    <source>
        <dbReference type="ARBA" id="ARBA00022691"/>
    </source>
</evidence>
<dbReference type="Proteomes" id="UP000230833">
    <property type="component" value="Unassembled WGS sequence"/>
</dbReference>
<dbReference type="CDD" id="cd11648">
    <property type="entry name" value="RsmI"/>
    <property type="match status" value="1"/>
</dbReference>
<dbReference type="InterPro" id="IPR000878">
    <property type="entry name" value="4pyrrol_Mease"/>
</dbReference>
<dbReference type="EC" id="2.1.1.198" evidence="6"/>
<evidence type="ECO:0000313" key="8">
    <source>
        <dbReference type="EMBL" id="PIR46610.1"/>
    </source>
</evidence>
<dbReference type="HAMAP" id="MF_01877">
    <property type="entry name" value="16SrRNA_methyltr_I"/>
    <property type="match status" value="1"/>
</dbReference>
<dbReference type="NCBIfam" id="TIGR00096">
    <property type="entry name" value="16S rRNA (cytidine(1402)-2'-O)-methyltransferase"/>
    <property type="match status" value="1"/>
</dbReference>
<dbReference type="SUPFAM" id="SSF53790">
    <property type="entry name" value="Tetrapyrrole methylase"/>
    <property type="match status" value="1"/>
</dbReference>
<evidence type="ECO:0000256" key="3">
    <source>
        <dbReference type="ARBA" id="ARBA00022603"/>
    </source>
</evidence>
<organism evidence="8 9">
    <name type="scientific">Candidatus Vogelbacteria bacterium CG10_big_fil_rev_8_21_14_0_10_45_14</name>
    <dbReference type="NCBI Taxonomy" id="1975042"/>
    <lineage>
        <taxon>Bacteria</taxon>
        <taxon>Candidatus Vogeliibacteriota</taxon>
    </lineage>
</organism>
<evidence type="ECO:0000256" key="4">
    <source>
        <dbReference type="ARBA" id="ARBA00022679"/>
    </source>
</evidence>
<keyword evidence="4 6" id="KW-0808">Transferase</keyword>
<dbReference type="PANTHER" id="PTHR46111:SF1">
    <property type="entry name" value="RIBOSOMAL RNA SMALL SUBUNIT METHYLTRANSFERASE I"/>
    <property type="match status" value="1"/>
</dbReference>
<comment type="subcellular location">
    <subcellularLocation>
        <location evidence="6">Cytoplasm</location>
    </subcellularLocation>
</comment>
<protein>
    <recommendedName>
        <fullName evidence="6">Ribosomal RNA small subunit methyltransferase I</fullName>
        <ecNumber evidence="6">2.1.1.198</ecNumber>
    </recommendedName>
    <alternativeName>
        <fullName evidence="6">16S rRNA 2'-O-ribose C1402 methyltransferase</fullName>
    </alternativeName>
    <alternativeName>
        <fullName evidence="6">rRNA (cytidine-2'-O-)-methyltransferase RsmI</fullName>
    </alternativeName>
</protein>
<keyword evidence="5 6" id="KW-0949">S-adenosyl-L-methionine</keyword>
<keyword evidence="3 6" id="KW-0489">Methyltransferase</keyword>